<name>A0A1G6IXB2_9BACI</name>
<evidence type="ECO:0000313" key="2">
    <source>
        <dbReference type="Proteomes" id="UP000198666"/>
    </source>
</evidence>
<protein>
    <submittedName>
        <fullName evidence="1">Uncharacterized protein</fullName>
    </submittedName>
</protein>
<gene>
    <name evidence="1" type="ORF">SAMN05421663_101412</name>
</gene>
<sequence length="46" mass="5466">MREQEIYKNILAKLISQTENKQINDTDAMMKKLIQELQSYRVASHN</sequence>
<proteinExistence type="predicted"/>
<accession>A0A1G6IXB2</accession>
<dbReference type="Proteomes" id="UP000198666">
    <property type="component" value="Unassembled WGS sequence"/>
</dbReference>
<dbReference type="EMBL" id="FMZB01000001">
    <property type="protein sequence ID" value="SDC11148.1"/>
    <property type="molecule type" value="Genomic_DNA"/>
</dbReference>
<reference evidence="2" key="1">
    <citation type="submission" date="2016-10" db="EMBL/GenBank/DDBJ databases">
        <authorList>
            <person name="Varghese N."/>
            <person name="Submissions S."/>
        </authorList>
    </citation>
    <scope>NUCLEOTIDE SEQUENCE [LARGE SCALE GENOMIC DNA]</scope>
    <source>
        <strain evidence="2">DSM 21620</strain>
    </source>
</reference>
<dbReference type="AlphaFoldDB" id="A0A1G6IXB2"/>
<evidence type="ECO:0000313" key="1">
    <source>
        <dbReference type="EMBL" id="SDC11148.1"/>
    </source>
</evidence>
<keyword evidence="2" id="KW-1185">Reference proteome</keyword>
<dbReference type="RefSeq" id="WP_170829550.1">
    <property type="nucleotide sequence ID" value="NZ_FMZB01000001.1"/>
</dbReference>
<organism evidence="1 2">
    <name type="scientific">Terribacillus halophilus</name>
    <dbReference type="NCBI Taxonomy" id="361279"/>
    <lineage>
        <taxon>Bacteria</taxon>
        <taxon>Bacillati</taxon>
        <taxon>Bacillota</taxon>
        <taxon>Bacilli</taxon>
        <taxon>Bacillales</taxon>
        <taxon>Bacillaceae</taxon>
        <taxon>Terribacillus</taxon>
    </lineage>
</organism>